<sequence>MDFALIMHSAQLTFSCKLGLPYQTVPPGMGGTYRSDRLAVRGPPCTGQVYRAHPYCSTVALYTDRPATVLGTPGCTKRYTVPVPSPGRNAGTVRIFPLQIMIVGGLGPDGASATGSQSDIDSAKTTVFVGGLDPEVIGKQCGFVLFSHRNNAEEALQQLNGTIIGKQIVRLSWGHNPARQRDSSWSIEEIPNHDHWCIIS</sequence>
<dbReference type="InterPro" id="IPR035979">
    <property type="entry name" value="RBD_domain_sf"/>
</dbReference>
<name>A0A804JEZ7_MUSAM</name>
<dbReference type="Gramene" id="Ma06_t11020.1">
    <property type="protein sequence ID" value="Ma06_p11020.1"/>
    <property type="gene ID" value="Ma06_g11020"/>
</dbReference>
<dbReference type="Proteomes" id="UP000012960">
    <property type="component" value="Unplaced"/>
</dbReference>
<accession>A0A804JEZ7</accession>
<dbReference type="SUPFAM" id="SSF54928">
    <property type="entry name" value="RNA-binding domain, RBD"/>
    <property type="match status" value="1"/>
</dbReference>
<organism evidence="2 3">
    <name type="scientific">Musa acuminata subsp. malaccensis</name>
    <name type="common">Wild banana</name>
    <name type="synonym">Musa malaccensis</name>
    <dbReference type="NCBI Taxonomy" id="214687"/>
    <lineage>
        <taxon>Eukaryota</taxon>
        <taxon>Viridiplantae</taxon>
        <taxon>Streptophyta</taxon>
        <taxon>Embryophyta</taxon>
        <taxon>Tracheophyta</taxon>
        <taxon>Spermatophyta</taxon>
        <taxon>Magnoliopsida</taxon>
        <taxon>Liliopsida</taxon>
        <taxon>Zingiberales</taxon>
        <taxon>Musaceae</taxon>
        <taxon>Musa</taxon>
    </lineage>
</organism>
<dbReference type="EnsemblPlants" id="Ma06_t11020.1">
    <property type="protein sequence ID" value="Ma06_p11020.1"/>
    <property type="gene ID" value="Ma06_g11020"/>
</dbReference>
<dbReference type="AlphaFoldDB" id="A0A804JEZ7"/>
<evidence type="ECO:0000313" key="3">
    <source>
        <dbReference type="Proteomes" id="UP000012960"/>
    </source>
</evidence>
<reference evidence="1" key="1">
    <citation type="submission" date="2021-03" db="EMBL/GenBank/DDBJ databases">
        <authorList>
            <consortium name="Genoscope - CEA"/>
            <person name="William W."/>
        </authorList>
    </citation>
    <scope>NUCLEOTIDE SEQUENCE</scope>
    <source>
        <strain evidence="1">Doubled-haploid Pahang</strain>
    </source>
</reference>
<reference evidence="2" key="2">
    <citation type="submission" date="2021-05" db="UniProtKB">
        <authorList>
            <consortium name="EnsemblPlants"/>
        </authorList>
    </citation>
    <scope>IDENTIFICATION</scope>
    <source>
        <strain evidence="2">subsp. malaccensis</strain>
    </source>
</reference>
<keyword evidence="3" id="KW-1185">Reference proteome</keyword>
<evidence type="ECO:0000313" key="2">
    <source>
        <dbReference type="EnsemblPlants" id="Ma06_p11020.1"/>
    </source>
</evidence>
<gene>
    <name evidence="1" type="ORF">GSMUA_157060.1</name>
</gene>
<dbReference type="GO" id="GO:0003729">
    <property type="term" value="F:mRNA binding"/>
    <property type="evidence" value="ECO:0000318"/>
    <property type="project" value="GO_Central"/>
</dbReference>
<protein>
    <submittedName>
        <fullName evidence="1">(wild Malaysian banana) hypothetical protein</fullName>
    </submittedName>
</protein>
<dbReference type="EMBL" id="HG996471">
    <property type="protein sequence ID" value="CAG1845911.1"/>
    <property type="molecule type" value="Genomic_DNA"/>
</dbReference>
<dbReference type="Gene3D" id="3.30.70.330">
    <property type="match status" value="1"/>
</dbReference>
<proteinExistence type="predicted"/>
<evidence type="ECO:0000313" key="1">
    <source>
        <dbReference type="EMBL" id="CAG1845911.1"/>
    </source>
</evidence>
<dbReference type="InParanoid" id="A0A804JEZ7"/>
<dbReference type="GO" id="GO:0005829">
    <property type="term" value="C:cytosol"/>
    <property type="evidence" value="ECO:0000318"/>
    <property type="project" value="GO_Central"/>
</dbReference>
<dbReference type="InterPro" id="IPR012677">
    <property type="entry name" value="Nucleotide-bd_a/b_plait_sf"/>
</dbReference>